<reference evidence="1" key="1">
    <citation type="submission" date="2018-05" db="EMBL/GenBank/DDBJ databases">
        <authorList>
            <person name="Lanie J.A."/>
            <person name="Ng W.-L."/>
            <person name="Kazmierczak K.M."/>
            <person name="Andrzejewski T.M."/>
            <person name="Davidsen T.M."/>
            <person name="Wayne K.J."/>
            <person name="Tettelin H."/>
            <person name="Glass J.I."/>
            <person name="Rusch D."/>
            <person name="Podicherti R."/>
            <person name="Tsui H.-C.T."/>
            <person name="Winkler M.E."/>
        </authorList>
    </citation>
    <scope>NUCLEOTIDE SEQUENCE</scope>
</reference>
<dbReference type="InterPro" id="IPR051199">
    <property type="entry name" value="LPS_LOS_Heptosyltrfase"/>
</dbReference>
<dbReference type="PANTHER" id="PTHR30160:SF1">
    <property type="entry name" value="LIPOPOLYSACCHARIDE 1,2-N-ACETYLGLUCOSAMINETRANSFERASE-RELATED"/>
    <property type="match status" value="1"/>
</dbReference>
<organism evidence="1">
    <name type="scientific">marine metagenome</name>
    <dbReference type="NCBI Taxonomy" id="408172"/>
    <lineage>
        <taxon>unclassified sequences</taxon>
        <taxon>metagenomes</taxon>
        <taxon>ecological metagenomes</taxon>
    </lineage>
</organism>
<dbReference type="Gene3D" id="3.40.50.2000">
    <property type="entry name" value="Glycogen Phosphorylase B"/>
    <property type="match status" value="1"/>
</dbReference>
<sequence length="160" mass="18650">MHPLWLLFSHTKYFSAFDKSKIKKIIIGEYHCIGDVVLIIPALKVLKKSFPDAELTLITNPDIQELAKEMKIAHEVISFQAPWGRGKRKWELWKNAHSLAVYLQQKSYDLGIDFKSDLRNLYFLWKIKPSFRVGFTASGGKFLLTHPFDFPFQLHQTNRA</sequence>
<protein>
    <recommendedName>
        <fullName evidence="2">Glycosyltransferase family 9 protein</fullName>
    </recommendedName>
</protein>
<gene>
    <name evidence="1" type="ORF">METZ01_LOCUS109413</name>
</gene>
<accession>A0A381WVJ8</accession>
<feature type="non-terminal residue" evidence="1">
    <location>
        <position position="160"/>
    </location>
</feature>
<dbReference type="GO" id="GO:0005829">
    <property type="term" value="C:cytosol"/>
    <property type="evidence" value="ECO:0007669"/>
    <property type="project" value="TreeGrafter"/>
</dbReference>
<dbReference type="EMBL" id="UINC01013034">
    <property type="protein sequence ID" value="SVA56559.1"/>
    <property type="molecule type" value="Genomic_DNA"/>
</dbReference>
<evidence type="ECO:0000313" key="1">
    <source>
        <dbReference type="EMBL" id="SVA56559.1"/>
    </source>
</evidence>
<name>A0A381WVJ8_9ZZZZ</name>
<evidence type="ECO:0008006" key="2">
    <source>
        <dbReference type="Google" id="ProtNLM"/>
    </source>
</evidence>
<dbReference type="GO" id="GO:0009244">
    <property type="term" value="P:lipopolysaccharide core region biosynthetic process"/>
    <property type="evidence" value="ECO:0007669"/>
    <property type="project" value="TreeGrafter"/>
</dbReference>
<dbReference type="PANTHER" id="PTHR30160">
    <property type="entry name" value="TETRAACYLDISACCHARIDE 4'-KINASE-RELATED"/>
    <property type="match status" value="1"/>
</dbReference>
<dbReference type="GO" id="GO:0008713">
    <property type="term" value="F:ADP-heptose-lipopolysaccharide heptosyltransferase activity"/>
    <property type="evidence" value="ECO:0007669"/>
    <property type="project" value="TreeGrafter"/>
</dbReference>
<dbReference type="AlphaFoldDB" id="A0A381WVJ8"/>
<dbReference type="SUPFAM" id="SSF53756">
    <property type="entry name" value="UDP-Glycosyltransferase/glycogen phosphorylase"/>
    <property type="match status" value="1"/>
</dbReference>
<proteinExistence type="predicted"/>